<evidence type="ECO:0000259" key="5">
    <source>
        <dbReference type="Pfam" id="PF05191"/>
    </source>
</evidence>
<dbReference type="OrthoDB" id="439792at2759"/>
<dbReference type="EMBL" id="UZAN01040059">
    <property type="protein sequence ID" value="VDP68285.1"/>
    <property type="molecule type" value="Genomic_DNA"/>
</dbReference>
<keyword evidence="1 4" id="KW-0808">Transferase</keyword>
<keyword evidence="3 4" id="KW-0418">Kinase</keyword>
<dbReference type="Pfam" id="PF05191">
    <property type="entry name" value="ADK_lid"/>
    <property type="match status" value="1"/>
</dbReference>
<dbReference type="SUPFAM" id="SSF52540">
    <property type="entry name" value="P-loop containing nucleoside triphosphate hydrolases"/>
    <property type="match status" value="1"/>
</dbReference>
<gene>
    <name evidence="6" type="ORF">ECPE_LOCUS3051</name>
</gene>
<dbReference type="InterPro" id="IPR007862">
    <property type="entry name" value="Adenylate_kinase_lid-dom"/>
</dbReference>
<reference evidence="8" key="1">
    <citation type="submission" date="2016-06" db="UniProtKB">
        <authorList>
            <consortium name="WormBaseParasite"/>
        </authorList>
    </citation>
    <scope>IDENTIFICATION</scope>
</reference>
<dbReference type="WBParaSite" id="ECPE_0000305401-mRNA-1">
    <property type="protein sequence ID" value="ECPE_0000305401-mRNA-1"/>
    <property type="gene ID" value="ECPE_0000305401"/>
</dbReference>
<evidence type="ECO:0000256" key="4">
    <source>
        <dbReference type="RuleBase" id="RU003330"/>
    </source>
</evidence>
<keyword evidence="7" id="KW-1185">Reference proteome</keyword>
<sequence>MEILYRIRDYLYPQTNIILLGPPGSGKGTQAEKLSKRFQACHLSTGDMLRAAVASGSPIGMKVKETLASGQLVPDEIVCELIDKHLSQPECRRGFLLDGFPRTEYQAEKLDELLRKRRRKLIAVFELRVSDEVLEKRICGRLHHEASGRSYHEEFKPPKVAMKDDVTGERLVRRPDDSVEVLRKRLAAYHEVTTPLIAFYKKRTLHTFVDASRPIEDVFQEIVIRLATIHRSCA</sequence>
<dbReference type="NCBIfam" id="NF011100">
    <property type="entry name" value="PRK14527.1"/>
    <property type="match status" value="1"/>
</dbReference>
<evidence type="ECO:0000256" key="1">
    <source>
        <dbReference type="ARBA" id="ARBA00022679"/>
    </source>
</evidence>
<evidence type="ECO:0000256" key="2">
    <source>
        <dbReference type="ARBA" id="ARBA00022741"/>
    </source>
</evidence>
<evidence type="ECO:0000313" key="7">
    <source>
        <dbReference type="Proteomes" id="UP000272942"/>
    </source>
</evidence>
<dbReference type="CDD" id="cd01428">
    <property type="entry name" value="ADK"/>
    <property type="match status" value="1"/>
</dbReference>
<dbReference type="AlphaFoldDB" id="A0A183A7W6"/>
<dbReference type="NCBIfam" id="NF001381">
    <property type="entry name" value="PRK00279.1-3"/>
    <property type="match status" value="1"/>
</dbReference>
<protein>
    <submittedName>
        <fullName evidence="8">ADK_lid domain-containing protein</fullName>
    </submittedName>
</protein>
<name>A0A183A7W6_9TREM</name>
<evidence type="ECO:0000256" key="3">
    <source>
        <dbReference type="ARBA" id="ARBA00022777"/>
    </source>
</evidence>
<dbReference type="InterPro" id="IPR000850">
    <property type="entry name" value="Adenylat/UMP-CMP_kin"/>
</dbReference>
<proteinExistence type="inferred from homology"/>
<dbReference type="InterPro" id="IPR027417">
    <property type="entry name" value="P-loop_NTPase"/>
</dbReference>
<evidence type="ECO:0000313" key="8">
    <source>
        <dbReference type="WBParaSite" id="ECPE_0000305401-mRNA-1"/>
    </source>
</evidence>
<dbReference type="HAMAP" id="MF_00235">
    <property type="entry name" value="Adenylate_kinase_Adk"/>
    <property type="match status" value="1"/>
</dbReference>
<dbReference type="InterPro" id="IPR006259">
    <property type="entry name" value="Adenyl_kin_sub"/>
</dbReference>
<dbReference type="Gene3D" id="3.40.50.300">
    <property type="entry name" value="P-loop containing nucleotide triphosphate hydrolases"/>
    <property type="match status" value="1"/>
</dbReference>
<accession>A0A183A7W6</accession>
<dbReference type="GO" id="GO:0005524">
    <property type="term" value="F:ATP binding"/>
    <property type="evidence" value="ECO:0007669"/>
    <property type="project" value="InterPro"/>
</dbReference>
<organism evidence="8">
    <name type="scientific">Echinostoma caproni</name>
    <dbReference type="NCBI Taxonomy" id="27848"/>
    <lineage>
        <taxon>Eukaryota</taxon>
        <taxon>Metazoa</taxon>
        <taxon>Spiralia</taxon>
        <taxon>Lophotrochozoa</taxon>
        <taxon>Platyhelminthes</taxon>
        <taxon>Trematoda</taxon>
        <taxon>Digenea</taxon>
        <taxon>Plagiorchiida</taxon>
        <taxon>Echinostomata</taxon>
        <taxon>Echinostomatoidea</taxon>
        <taxon>Echinostomatidae</taxon>
        <taxon>Echinostoma</taxon>
    </lineage>
</organism>
<dbReference type="GO" id="GO:0004017">
    <property type="term" value="F:AMP kinase activity"/>
    <property type="evidence" value="ECO:0007669"/>
    <property type="project" value="InterPro"/>
</dbReference>
<dbReference type="InterPro" id="IPR033690">
    <property type="entry name" value="Adenylat_kinase_CS"/>
</dbReference>
<evidence type="ECO:0000313" key="6">
    <source>
        <dbReference type="EMBL" id="VDP68285.1"/>
    </source>
</evidence>
<dbReference type="PRINTS" id="PR00094">
    <property type="entry name" value="ADENYLTKNASE"/>
</dbReference>
<dbReference type="FunFam" id="3.40.50.300:FF:000106">
    <property type="entry name" value="Adenylate kinase mitochondrial"/>
    <property type="match status" value="1"/>
</dbReference>
<reference evidence="6 7" key="2">
    <citation type="submission" date="2018-11" db="EMBL/GenBank/DDBJ databases">
        <authorList>
            <consortium name="Pathogen Informatics"/>
        </authorList>
    </citation>
    <scope>NUCLEOTIDE SEQUENCE [LARGE SCALE GENOMIC DNA]</scope>
    <source>
        <strain evidence="6 7">Egypt</strain>
    </source>
</reference>
<comment type="similarity">
    <text evidence="4">Belongs to the adenylate kinase family.</text>
</comment>
<dbReference type="Pfam" id="PF00406">
    <property type="entry name" value="ADK"/>
    <property type="match status" value="1"/>
</dbReference>
<dbReference type="PROSITE" id="PS00113">
    <property type="entry name" value="ADENYLATE_KINASE"/>
    <property type="match status" value="1"/>
</dbReference>
<dbReference type="NCBIfam" id="TIGR01351">
    <property type="entry name" value="adk"/>
    <property type="match status" value="1"/>
</dbReference>
<keyword evidence="2" id="KW-0547">Nucleotide-binding</keyword>
<dbReference type="PANTHER" id="PTHR23359">
    <property type="entry name" value="NUCLEOTIDE KINASE"/>
    <property type="match status" value="1"/>
</dbReference>
<feature type="domain" description="Adenylate kinase active site lid" evidence="5">
    <location>
        <begin position="141"/>
        <end position="176"/>
    </location>
</feature>
<dbReference type="Proteomes" id="UP000272942">
    <property type="component" value="Unassembled WGS sequence"/>
</dbReference>